<dbReference type="RefSeq" id="WP_168736458.1">
    <property type="nucleotide sequence ID" value="NZ_JABAHZ010000001.1"/>
</dbReference>
<dbReference type="Pfam" id="PF07859">
    <property type="entry name" value="Abhydrolase_3"/>
    <property type="match status" value="1"/>
</dbReference>
<comment type="similarity">
    <text evidence="1">Belongs to the 'GDXG' lipolytic enzyme family.</text>
</comment>
<dbReference type="AlphaFoldDB" id="A0A847SM50"/>
<accession>A0A847SM50</accession>
<dbReference type="PANTHER" id="PTHR48081">
    <property type="entry name" value="AB HYDROLASE SUPERFAMILY PROTEIN C4A8.06C"/>
    <property type="match status" value="1"/>
</dbReference>
<keyword evidence="5" id="KW-1185">Reference proteome</keyword>
<keyword evidence="2 4" id="KW-0378">Hydrolase</keyword>
<dbReference type="SUPFAM" id="SSF53474">
    <property type="entry name" value="alpha/beta-Hydrolases"/>
    <property type="match status" value="1"/>
</dbReference>
<evidence type="ECO:0000313" key="5">
    <source>
        <dbReference type="Proteomes" id="UP000552864"/>
    </source>
</evidence>
<evidence type="ECO:0000259" key="3">
    <source>
        <dbReference type="Pfam" id="PF07859"/>
    </source>
</evidence>
<evidence type="ECO:0000313" key="4">
    <source>
        <dbReference type="EMBL" id="NLR77022.1"/>
    </source>
</evidence>
<protein>
    <submittedName>
        <fullName evidence="4">Alpha/beta hydrolase</fullName>
    </submittedName>
</protein>
<dbReference type="PROSITE" id="PS01173">
    <property type="entry name" value="LIPASE_GDXG_HIS"/>
    <property type="match status" value="1"/>
</dbReference>
<dbReference type="GO" id="GO:0016787">
    <property type="term" value="F:hydrolase activity"/>
    <property type="evidence" value="ECO:0007669"/>
    <property type="project" value="UniProtKB-KW"/>
</dbReference>
<dbReference type="PANTHER" id="PTHR48081:SF8">
    <property type="entry name" value="ALPHA_BETA HYDROLASE FOLD-3 DOMAIN-CONTAINING PROTEIN-RELATED"/>
    <property type="match status" value="1"/>
</dbReference>
<dbReference type="Proteomes" id="UP000552864">
    <property type="component" value="Unassembled WGS sequence"/>
</dbReference>
<proteinExistence type="inferred from homology"/>
<feature type="domain" description="Alpha/beta hydrolase fold-3" evidence="3">
    <location>
        <begin position="57"/>
        <end position="261"/>
    </location>
</feature>
<dbReference type="EMBL" id="JABAHZ010000001">
    <property type="protein sequence ID" value="NLR77022.1"/>
    <property type="molecule type" value="Genomic_DNA"/>
</dbReference>
<evidence type="ECO:0000256" key="2">
    <source>
        <dbReference type="ARBA" id="ARBA00022801"/>
    </source>
</evidence>
<name>A0A847SM50_9BACT</name>
<gene>
    <name evidence="4" type="ORF">HGH91_00190</name>
</gene>
<reference evidence="4 5" key="1">
    <citation type="submission" date="2020-04" db="EMBL/GenBank/DDBJ databases">
        <authorList>
            <person name="Yin C."/>
        </authorList>
    </citation>
    <scope>NUCLEOTIDE SEQUENCE [LARGE SCALE GENOMIC DNA]</scope>
    <source>
        <strain evidence="4 5">Ak56</strain>
    </source>
</reference>
<dbReference type="InterPro" id="IPR013094">
    <property type="entry name" value="AB_hydrolase_3"/>
</dbReference>
<dbReference type="Gene3D" id="3.40.50.1820">
    <property type="entry name" value="alpha/beta hydrolase"/>
    <property type="match status" value="1"/>
</dbReference>
<dbReference type="InterPro" id="IPR029058">
    <property type="entry name" value="AB_hydrolase_fold"/>
</dbReference>
<evidence type="ECO:0000256" key="1">
    <source>
        <dbReference type="ARBA" id="ARBA00010515"/>
    </source>
</evidence>
<comment type="caution">
    <text evidence="4">The sequence shown here is derived from an EMBL/GenBank/DDBJ whole genome shotgun (WGS) entry which is preliminary data.</text>
</comment>
<organism evidence="4 5">
    <name type="scientific">Chitinophaga eiseniae</name>
    <dbReference type="NCBI Taxonomy" id="634771"/>
    <lineage>
        <taxon>Bacteria</taxon>
        <taxon>Pseudomonadati</taxon>
        <taxon>Bacteroidota</taxon>
        <taxon>Chitinophagia</taxon>
        <taxon>Chitinophagales</taxon>
        <taxon>Chitinophagaceae</taxon>
        <taxon>Chitinophaga</taxon>
    </lineage>
</organism>
<dbReference type="InterPro" id="IPR002168">
    <property type="entry name" value="Lipase_GDXG_HIS_AS"/>
</dbReference>
<dbReference type="InterPro" id="IPR050300">
    <property type="entry name" value="GDXG_lipolytic_enzyme"/>
</dbReference>
<sequence>MEKTDITAFRKELKNMVSQWTPKEKMPVSVVADKQIYNYLPIRIYRKDDSSIALPVLIFLHGGGWVRGDLDTHDDLCRRLVSQGDFMMVSVHYRLAPEYLFPYAMEDAFATLKWVLEHAAEIKADKGNIAVCGDSSGGNLALALVQQAKENDIALKGLVVAYPPLSYDFDTPSYHKFAEGYGLTTALMKELWNTYLGDTLNAENHFASVIRNDFVGYPTTLIIASDEDPLRDDGSQLFNKMVAASVAVTYSFYPGTRHAFLLRTAIEKAAITAQQEIINFLKNKVFVS</sequence>